<organism evidence="1 2">
    <name type="scientific">Streptococcus oralis subsp. tigurinus</name>
    <dbReference type="NCBI Taxonomy" id="1077464"/>
    <lineage>
        <taxon>Bacteria</taxon>
        <taxon>Bacillati</taxon>
        <taxon>Bacillota</taxon>
        <taxon>Bacilli</taxon>
        <taxon>Lactobacillales</taxon>
        <taxon>Streptococcaceae</taxon>
        <taxon>Streptococcus</taxon>
    </lineage>
</organism>
<dbReference type="AlphaFoldDB" id="A0A1X0WYF7"/>
<reference evidence="1 2" key="1">
    <citation type="journal article" date="2016" name="PLoS ONE">
        <title>Comparative Genomics Analysis of Streptococcus tigurinus Strains Identifies Genetic Elements Specifically and Uniquely Present in Highly Virulent Strains.</title>
        <authorList>
            <person name="Diene S.M."/>
            <person name="Francois P."/>
            <person name="Zbinden A."/>
            <person name="Entenza J.M."/>
            <person name="Resch G."/>
        </authorList>
    </citation>
    <scope>NUCLEOTIDE SEQUENCE [LARGE SCALE GENOMIC DNA]</scope>
    <source>
        <strain evidence="1 2">859</strain>
    </source>
</reference>
<dbReference type="Proteomes" id="UP000192532">
    <property type="component" value="Unassembled WGS sequence"/>
</dbReference>
<sequence>MKPFKYFSKYFYSTKLSTYLVKKFIEEYSDKEEFSIEELIIFINREKDKSVKREFLLENFNEIIDRQWKRERKEKSRREFLDDYFDNYSPESDDTLSKWRKNEPKKIEYRLQLLPYLEEMDVAREMFNQYYFEEVWKKEFVRQIMTDSSVAESLEMGMLSRELSLNPFLLSSLRLLSNDINNEVKKSLNKKHRYFVKNIYDFDAPHMKPMNERIVEDIFYKINSSPSFTEIPSYHYPSQTEIFDKFCDYLKSSIDFLNSDDEYESDYSESDTYREWDFVNKKYKGLNNHRFYIHKQVKRKWFKIAPILKYNTDLEIYNRITELSSGKKIPQKVIKIIQNKMVQQIIHLNIYPEVIYVDKGEIKHCVRCIPSFKDTKIKRNLVIKKYDSIFIKQIEKIRFRIIKYYFKMVVTPKSRILKIRKTNISGNQKLNNHFKIQESFDKRIRRRPSLLKQAEKFDYFKKIGDVF</sequence>
<name>A0A1X0WYF7_STROR</name>
<dbReference type="EMBL" id="LNVH01000006">
    <property type="protein sequence ID" value="ORJ31840.1"/>
    <property type="molecule type" value="Genomic_DNA"/>
</dbReference>
<comment type="caution">
    <text evidence="1">The sequence shown here is derived from an EMBL/GenBank/DDBJ whole genome shotgun (WGS) entry which is preliminary data.</text>
</comment>
<dbReference type="RefSeq" id="WP_084868652.1">
    <property type="nucleotide sequence ID" value="NZ_LNVH01000006.1"/>
</dbReference>
<protein>
    <submittedName>
        <fullName evidence="1">Uncharacterized protein</fullName>
    </submittedName>
</protein>
<evidence type="ECO:0000313" key="2">
    <source>
        <dbReference type="Proteomes" id="UP000192532"/>
    </source>
</evidence>
<gene>
    <name evidence="1" type="ORF">ATE37_08795</name>
</gene>
<proteinExistence type="predicted"/>
<evidence type="ECO:0000313" key="1">
    <source>
        <dbReference type="EMBL" id="ORJ31840.1"/>
    </source>
</evidence>
<accession>A0A1X0WYF7</accession>